<keyword evidence="7 12" id="KW-0489">Methyltransferase</keyword>
<dbReference type="NCBIfam" id="TIGR00046">
    <property type="entry name" value="RsmE family RNA methyltransferase"/>
    <property type="match status" value="1"/>
</dbReference>
<evidence type="ECO:0000256" key="3">
    <source>
        <dbReference type="ARBA" id="ARBA00012328"/>
    </source>
</evidence>
<evidence type="ECO:0000313" key="15">
    <source>
        <dbReference type="EMBL" id="MSS35433.1"/>
    </source>
</evidence>
<dbReference type="GO" id="GO:0005737">
    <property type="term" value="C:cytoplasm"/>
    <property type="evidence" value="ECO:0007669"/>
    <property type="project" value="UniProtKB-SubCell"/>
</dbReference>
<dbReference type="Gene3D" id="3.40.1280.10">
    <property type="match status" value="1"/>
</dbReference>
<evidence type="ECO:0000256" key="2">
    <source>
        <dbReference type="ARBA" id="ARBA00005528"/>
    </source>
</evidence>
<dbReference type="GO" id="GO:0070475">
    <property type="term" value="P:rRNA base methylation"/>
    <property type="evidence" value="ECO:0007669"/>
    <property type="project" value="TreeGrafter"/>
</dbReference>
<protein>
    <recommendedName>
        <fullName evidence="4 12">Ribosomal RNA small subunit methyltransferase E</fullName>
        <ecNumber evidence="3 12">2.1.1.193</ecNumber>
    </recommendedName>
</protein>
<evidence type="ECO:0000256" key="4">
    <source>
        <dbReference type="ARBA" id="ARBA00013673"/>
    </source>
</evidence>
<dbReference type="EMBL" id="VUMD01000002">
    <property type="protein sequence ID" value="MSS35433.1"/>
    <property type="molecule type" value="Genomic_DNA"/>
</dbReference>
<organism evidence="15 16">
    <name type="scientific">Clostridium porci</name>
    <dbReference type="NCBI Taxonomy" id="2605778"/>
    <lineage>
        <taxon>Bacteria</taxon>
        <taxon>Bacillati</taxon>
        <taxon>Bacillota</taxon>
        <taxon>Clostridia</taxon>
        <taxon>Eubacteriales</taxon>
        <taxon>Clostridiaceae</taxon>
        <taxon>Clostridium</taxon>
    </lineage>
</organism>
<evidence type="ECO:0000256" key="8">
    <source>
        <dbReference type="ARBA" id="ARBA00022679"/>
    </source>
</evidence>
<comment type="caution">
    <text evidence="15">The sequence shown here is derived from an EMBL/GenBank/DDBJ whole genome shotgun (WGS) entry which is preliminary data.</text>
</comment>
<dbReference type="RefSeq" id="WP_154470851.1">
    <property type="nucleotide sequence ID" value="NZ_DBEWUL010000131.1"/>
</dbReference>
<evidence type="ECO:0000259" key="14">
    <source>
        <dbReference type="Pfam" id="PF20260"/>
    </source>
</evidence>
<reference evidence="15 16" key="1">
    <citation type="submission" date="2019-08" db="EMBL/GenBank/DDBJ databases">
        <title>In-depth cultivation of the pig gut microbiome towards novel bacterial diversity and tailored functional studies.</title>
        <authorList>
            <person name="Wylensek D."/>
            <person name="Hitch T.C.A."/>
            <person name="Clavel T."/>
        </authorList>
    </citation>
    <scope>NUCLEOTIDE SEQUENCE [LARGE SCALE GENOMIC DNA]</scope>
    <source>
        <strain evidence="15 16">WCA-389-WT-23D1</strain>
    </source>
</reference>
<evidence type="ECO:0000256" key="5">
    <source>
        <dbReference type="ARBA" id="ARBA00022490"/>
    </source>
</evidence>
<dbReference type="Proteomes" id="UP000429958">
    <property type="component" value="Unassembled WGS sequence"/>
</dbReference>
<comment type="similarity">
    <text evidence="2 12">Belongs to the RNA methyltransferase RsmE family.</text>
</comment>
<comment type="catalytic activity">
    <reaction evidence="11 12">
        <text>uridine(1498) in 16S rRNA + S-adenosyl-L-methionine = N(3)-methyluridine(1498) in 16S rRNA + S-adenosyl-L-homocysteine + H(+)</text>
        <dbReference type="Rhea" id="RHEA:42920"/>
        <dbReference type="Rhea" id="RHEA-COMP:10283"/>
        <dbReference type="Rhea" id="RHEA-COMP:10284"/>
        <dbReference type="ChEBI" id="CHEBI:15378"/>
        <dbReference type="ChEBI" id="CHEBI:57856"/>
        <dbReference type="ChEBI" id="CHEBI:59789"/>
        <dbReference type="ChEBI" id="CHEBI:65315"/>
        <dbReference type="ChEBI" id="CHEBI:74502"/>
        <dbReference type="EC" id="2.1.1.193"/>
    </reaction>
</comment>
<dbReference type="PIRSF" id="PIRSF015601">
    <property type="entry name" value="MTase_slr0722"/>
    <property type="match status" value="1"/>
</dbReference>
<dbReference type="Pfam" id="PF20260">
    <property type="entry name" value="PUA_4"/>
    <property type="match status" value="1"/>
</dbReference>
<evidence type="ECO:0000259" key="13">
    <source>
        <dbReference type="Pfam" id="PF04452"/>
    </source>
</evidence>
<gene>
    <name evidence="15" type="ORF">FYJ39_02255</name>
</gene>
<dbReference type="InterPro" id="IPR006700">
    <property type="entry name" value="RsmE"/>
</dbReference>
<keyword evidence="9 12" id="KW-0949">S-adenosyl-L-methionine</keyword>
<dbReference type="InterPro" id="IPR015947">
    <property type="entry name" value="PUA-like_sf"/>
</dbReference>
<evidence type="ECO:0000256" key="7">
    <source>
        <dbReference type="ARBA" id="ARBA00022603"/>
    </source>
</evidence>
<dbReference type="InterPro" id="IPR046886">
    <property type="entry name" value="RsmE_MTase_dom"/>
</dbReference>
<sequence length="249" mass="27749">MHHFFVTPDQIVEGRIRIVGPDVHHMRNALRIREGEKVLISDGAGQDYLCRVLRLERDEALTAVESACKESRELPARIWLFQGLPKSDKMEWIIQKAVELGAAGIVPVATKHVVVKLDARKEESRLRRWQAIAEGAAKQSKRSVVPKVLGIMTLKEAFAYTEKEGFHLRVIPYELTEGMESTKKALSQVEPGRKMAVFIGPEGGFDESEIELAMDMGVEPVSLGRRILRTETAGLVALSALMLRLEGGI</sequence>
<keyword evidence="5 12" id="KW-0963">Cytoplasm</keyword>
<keyword evidence="8 12" id="KW-0808">Transferase</keyword>
<dbReference type="GO" id="GO:0070042">
    <property type="term" value="F:rRNA (uridine-N3-)-methyltransferase activity"/>
    <property type="evidence" value="ECO:0007669"/>
    <property type="project" value="TreeGrafter"/>
</dbReference>
<comment type="function">
    <text evidence="10 12">Specifically methylates the N3 position of the uracil ring of uridine 1498 (m3U1498) in 16S rRNA. Acts on the fully assembled 30S ribosomal subunit.</text>
</comment>
<evidence type="ECO:0000256" key="1">
    <source>
        <dbReference type="ARBA" id="ARBA00004496"/>
    </source>
</evidence>
<dbReference type="InterPro" id="IPR029026">
    <property type="entry name" value="tRNA_m1G_MTases_N"/>
</dbReference>
<evidence type="ECO:0000313" key="16">
    <source>
        <dbReference type="Proteomes" id="UP000429958"/>
    </source>
</evidence>
<dbReference type="AlphaFoldDB" id="A0A7X2NIL9"/>
<dbReference type="PANTHER" id="PTHR30027:SF3">
    <property type="entry name" value="16S RRNA (URACIL(1498)-N(3))-METHYLTRANSFERASE"/>
    <property type="match status" value="1"/>
</dbReference>
<proteinExistence type="inferred from homology"/>
<feature type="domain" description="Ribosomal RNA small subunit methyltransferase E methyltransferase" evidence="13">
    <location>
        <begin position="73"/>
        <end position="242"/>
    </location>
</feature>
<evidence type="ECO:0000256" key="6">
    <source>
        <dbReference type="ARBA" id="ARBA00022552"/>
    </source>
</evidence>
<dbReference type="SUPFAM" id="SSF75217">
    <property type="entry name" value="alpha/beta knot"/>
    <property type="match status" value="1"/>
</dbReference>
<dbReference type="SUPFAM" id="SSF88697">
    <property type="entry name" value="PUA domain-like"/>
    <property type="match status" value="1"/>
</dbReference>
<evidence type="ECO:0000256" key="9">
    <source>
        <dbReference type="ARBA" id="ARBA00022691"/>
    </source>
</evidence>
<evidence type="ECO:0000256" key="10">
    <source>
        <dbReference type="ARBA" id="ARBA00025699"/>
    </source>
</evidence>
<feature type="domain" description="Ribosomal RNA small subunit methyltransferase E PUA-like" evidence="14">
    <location>
        <begin position="20"/>
        <end position="61"/>
    </location>
</feature>
<dbReference type="EC" id="2.1.1.193" evidence="3 12"/>
<keyword evidence="6 12" id="KW-0698">rRNA processing</keyword>
<accession>A0A7X2NIL9</accession>
<evidence type="ECO:0000256" key="12">
    <source>
        <dbReference type="PIRNR" id="PIRNR015601"/>
    </source>
</evidence>
<comment type="subcellular location">
    <subcellularLocation>
        <location evidence="1 12">Cytoplasm</location>
    </subcellularLocation>
</comment>
<dbReference type="PANTHER" id="PTHR30027">
    <property type="entry name" value="RIBOSOMAL RNA SMALL SUBUNIT METHYLTRANSFERASE E"/>
    <property type="match status" value="1"/>
</dbReference>
<dbReference type="InterPro" id="IPR046887">
    <property type="entry name" value="RsmE_PUA-like"/>
</dbReference>
<keyword evidence="16" id="KW-1185">Reference proteome</keyword>
<dbReference type="CDD" id="cd18084">
    <property type="entry name" value="RsmE-like"/>
    <property type="match status" value="1"/>
</dbReference>
<evidence type="ECO:0000256" key="11">
    <source>
        <dbReference type="ARBA" id="ARBA00047944"/>
    </source>
</evidence>
<dbReference type="Pfam" id="PF04452">
    <property type="entry name" value="Methyltrans_RNA"/>
    <property type="match status" value="1"/>
</dbReference>
<dbReference type="InterPro" id="IPR029028">
    <property type="entry name" value="Alpha/beta_knot_MTases"/>
</dbReference>
<dbReference type="NCBIfam" id="NF008692">
    <property type="entry name" value="PRK11713.1-5"/>
    <property type="match status" value="1"/>
</dbReference>
<name>A0A7X2NIL9_9CLOT</name>